<feature type="transmembrane region" description="Helical" evidence="1">
    <location>
        <begin position="12"/>
        <end position="30"/>
    </location>
</feature>
<accession>A0AAD5PAI1</accession>
<dbReference type="Proteomes" id="UP001209540">
    <property type="component" value="Unassembled WGS sequence"/>
</dbReference>
<dbReference type="AlphaFoldDB" id="A0AAD5PAI1"/>
<keyword evidence="1" id="KW-0812">Transmembrane</keyword>
<reference evidence="2" key="2">
    <citation type="submission" date="2023-02" db="EMBL/GenBank/DDBJ databases">
        <authorList>
            <consortium name="DOE Joint Genome Institute"/>
            <person name="Mondo S.J."/>
            <person name="Chang Y."/>
            <person name="Wang Y."/>
            <person name="Ahrendt S."/>
            <person name="Andreopoulos W."/>
            <person name="Barry K."/>
            <person name="Beard J."/>
            <person name="Benny G.L."/>
            <person name="Blankenship S."/>
            <person name="Bonito G."/>
            <person name="Cuomo C."/>
            <person name="Desiro A."/>
            <person name="Gervers K.A."/>
            <person name="Hundley H."/>
            <person name="Kuo A."/>
            <person name="LaButti K."/>
            <person name="Lang B.F."/>
            <person name="Lipzen A."/>
            <person name="O'Donnell K."/>
            <person name="Pangilinan J."/>
            <person name="Reynolds N."/>
            <person name="Sandor L."/>
            <person name="Smith M.W."/>
            <person name="Tsang A."/>
            <person name="Grigoriev I.V."/>
            <person name="Stajich J.E."/>
            <person name="Spatafora J.W."/>
        </authorList>
    </citation>
    <scope>NUCLEOTIDE SEQUENCE</scope>
    <source>
        <strain evidence="2">RSA 2281</strain>
    </source>
</reference>
<comment type="caution">
    <text evidence="2">The sequence shown here is derived from an EMBL/GenBank/DDBJ whole genome shotgun (WGS) entry which is preliminary data.</text>
</comment>
<protein>
    <submittedName>
        <fullName evidence="2">Uncharacterized protein</fullName>
    </submittedName>
</protein>
<gene>
    <name evidence="2" type="ORF">BDA99DRAFT_574560</name>
</gene>
<organism evidence="2 3">
    <name type="scientific">Phascolomyces articulosus</name>
    <dbReference type="NCBI Taxonomy" id="60185"/>
    <lineage>
        <taxon>Eukaryota</taxon>
        <taxon>Fungi</taxon>
        <taxon>Fungi incertae sedis</taxon>
        <taxon>Mucoromycota</taxon>
        <taxon>Mucoromycotina</taxon>
        <taxon>Mucoromycetes</taxon>
        <taxon>Mucorales</taxon>
        <taxon>Lichtheimiaceae</taxon>
        <taxon>Phascolomyces</taxon>
    </lineage>
</organism>
<name>A0AAD5PAI1_9FUNG</name>
<reference evidence="2" key="1">
    <citation type="journal article" date="2022" name="IScience">
        <title>Evolution of zygomycete secretomes and the origins of terrestrial fungal ecologies.</title>
        <authorList>
            <person name="Chang Y."/>
            <person name="Wang Y."/>
            <person name="Mondo S."/>
            <person name="Ahrendt S."/>
            <person name="Andreopoulos W."/>
            <person name="Barry K."/>
            <person name="Beard J."/>
            <person name="Benny G.L."/>
            <person name="Blankenship S."/>
            <person name="Bonito G."/>
            <person name="Cuomo C."/>
            <person name="Desiro A."/>
            <person name="Gervers K.A."/>
            <person name="Hundley H."/>
            <person name="Kuo A."/>
            <person name="LaButti K."/>
            <person name="Lang B.F."/>
            <person name="Lipzen A."/>
            <person name="O'Donnell K."/>
            <person name="Pangilinan J."/>
            <person name="Reynolds N."/>
            <person name="Sandor L."/>
            <person name="Smith M.E."/>
            <person name="Tsang A."/>
            <person name="Grigoriev I.V."/>
            <person name="Stajich J.E."/>
            <person name="Spatafora J.W."/>
        </authorList>
    </citation>
    <scope>NUCLEOTIDE SEQUENCE</scope>
    <source>
        <strain evidence="2">RSA 2281</strain>
    </source>
</reference>
<keyword evidence="3" id="KW-1185">Reference proteome</keyword>
<evidence type="ECO:0000313" key="3">
    <source>
        <dbReference type="Proteomes" id="UP001209540"/>
    </source>
</evidence>
<evidence type="ECO:0000313" key="2">
    <source>
        <dbReference type="EMBL" id="KAI9253358.1"/>
    </source>
</evidence>
<proteinExistence type="predicted"/>
<dbReference type="EMBL" id="JAIXMP010000026">
    <property type="protein sequence ID" value="KAI9253358.1"/>
    <property type="molecule type" value="Genomic_DNA"/>
</dbReference>
<evidence type="ECO:0000256" key="1">
    <source>
        <dbReference type="SAM" id="Phobius"/>
    </source>
</evidence>
<keyword evidence="1" id="KW-1133">Transmembrane helix</keyword>
<sequence>MSFSYHICFMLYLWNKVVFSSWLLWIRIMGFRSKPLDMSVVPKVPPSLVLPAIPNG</sequence>
<keyword evidence="1" id="KW-0472">Membrane</keyword>
<feature type="non-terminal residue" evidence="2">
    <location>
        <position position="56"/>
    </location>
</feature>